<sequence>MTDGSDFARYVDARWPDLVGGLEDDGVPPDDARLAVATTLLASRRSWSRRLREENVDVALWAEVRERAGLPHLPGDMPPHGVRPFDPQDPPDAWFARAEALRGARRRRGLVRGAAATLVVAVLATGWQWWASRPPEAEVRVEANTLPVVWYAKGELHLEDVVVALPGIEEFVASGSGVVARLRSGAVVQVAADGEVTDGASGDALDDLPEAPEFIAFTQYDVVVQAVRVPGGGWAYLLDSSRRDSAQDAIRQSESGRRALVICAGERTCSDPRTITESDGSIRLG</sequence>
<dbReference type="EMBL" id="SDWV01000017">
    <property type="protein sequence ID" value="RYC07175.1"/>
    <property type="molecule type" value="Genomic_DNA"/>
</dbReference>
<evidence type="ECO:0000313" key="2">
    <source>
        <dbReference type="EMBL" id="RYC07175.1"/>
    </source>
</evidence>
<evidence type="ECO:0000313" key="3">
    <source>
        <dbReference type="Proteomes" id="UP000291101"/>
    </source>
</evidence>
<keyword evidence="1" id="KW-0472">Membrane</keyword>
<reference evidence="2 3" key="1">
    <citation type="submission" date="2019-01" db="EMBL/GenBank/DDBJ databases">
        <title>Novel species of Nocardioides.</title>
        <authorList>
            <person name="Liu Q."/>
            <person name="X Y.-H."/>
        </authorList>
    </citation>
    <scope>NUCLEOTIDE SEQUENCE [LARGE SCALE GENOMIC DNA]</scope>
    <source>
        <strain evidence="2 3">HLT2-9</strain>
    </source>
</reference>
<accession>A0A4Q2SNA7</accession>
<dbReference type="AlphaFoldDB" id="A0A4Q2SNA7"/>
<proteinExistence type="predicted"/>
<dbReference type="RefSeq" id="WP_129427866.1">
    <property type="nucleotide sequence ID" value="NZ_SDWV01000017.1"/>
</dbReference>
<feature type="transmembrane region" description="Helical" evidence="1">
    <location>
        <begin position="110"/>
        <end position="130"/>
    </location>
</feature>
<gene>
    <name evidence="2" type="ORF">EUA94_15890</name>
</gene>
<evidence type="ECO:0000256" key="1">
    <source>
        <dbReference type="SAM" id="Phobius"/>
    </source>
</evidence>
<dbReference type="OrthoDB" id="3787124at2"/>
<name>A0A4Q2SNA7_9ACTN</name>
<protein>
    <submittedName>
        <fullName evidence="2">Uncharacterized protein</fullName>
    </submittedName>
</protein>
<dbReference type="Proteomes" id="UP000291101">
    <property type="component" value="Unassembled WGS sequence"/>
</dbReference>
<keyword evidence="1" id="KW-1133">Transmembrane helix</keyword>
<keyword evidence="1" id="KW-0812">Transmembrane</keyword>
<comment type="caution">
    <text evidence="2">The sequence shown here is derived from an EMBL/GenBank/DDBJ whole genome shotgun (WGS) entry which is preliminary data.</text>
</comment>
<organism evidence="2 3">
    <name type="scientific">Nocardioides zhouii</name>
    <dbReference type="NCBI Taxonomy" id="1168729"/>
    <lineage>
        <taxon>Bacteria</taxon>
        <taxon>Bacillati</taxon>
        <taxon>Actinomycetota</taxon>
        <taxon>Actinomycetes</taxon>
        <taxon>Propionibacteriales</taxon>
        <taxon>Nocardioidaceae</taxon>
        <taxon>Nocardioides</taxon>
    </lineage>
</organism>
<keyword evidence="3" id="KW-1185">Reference proteome</keyword>